<dbReference type="RefSeq" id="WP_008306728.1">
    <property type="nucleotide sequence ID" value="NZ_BAEK01000094.1"/>
</dbReference>
<accession>A0ABQ0IG40</accession>
<evidence type="ECO:0000313" key="1">
    <source>
        <dbReference type="EMBL" id="GAC07829.1"/>
    </source>
</evidence>
<proteinExistence type="predicted"/>
<dbReference type="Pfam" id="PF20346">
    <property type="entry name" value="DUF6641"/>
    <property type="match status" value="1"/>
</dbReference>
<reference evidence="1 2" key="1">
    <citation type="journal article" date="2014" name="Environ. Microbiol.">
        <title>Comparative genomics of the marine bacterial genus Glaciecola reveals the high degree of genomic diversity and genomic characteristic for cold adaptation.</title>
        <authorList>
            <person name="Qin Q.L."/>
            <person name="Xie B.B."/>
            <person name="Yu Y."/>
            <person name="Shu Y.L."/>
            <person name="Rong J.C."/>
            <person name="Zhang Y.J."/>
            <person name="Zhao D.L."/>
            <person name="Chen X.L."/>
            <person name="Zhang X.Y."/>
            <person name="Chen B."/>
            <person name="Zhou B.C."/>
            <person name="Zhang Y.Z."/>
        </authorList>
    </citation>
    <scope>NUCLEOTIDE SEQUENCE [LARGE SCALE GENOMIC DNA]</scope>
    <source>
        <strain evidence="1 2">NO2</strain>
    </source>
</reference>
<organism evidence="1 2">
    <name type="scientific">Paraglaciecola agarilytica NO2</name>
    <dbReference type="NCBI Taxonomy" id="1125747"/>
    <lineage>
        <taxon>Bacteria</taxon>
        <taxon>Pseudomonadati</taxon>
        <taxon>Pseudomonadota</taxon>
        <taxon>Gammaproteobacteria</taxon>
        <taxon>Alteromonadales</taxon>
        <taxon>Alteromonadaceae</taxon>
        <taxon>Paraglaciecola</taxon>
    </lineage>
</organism>
<comment type="caution">
    <text evidence="1">The sequence shown here is derived from an EMBL/GenBank/DDBJ whole genome shotgun (WGS) entry which is preliminary data.</text>
</comment>
<dbReference type="InterPro" id="IPR046581">
    <property type="entry name" value="DUF6641"/>
</dbReference>
<gene>
    <name evidence="1" type="ORF">GAGA_5006</name>
</gene>
<name>A0ABQ0IG40_9ALTE</name>
<evidence type="ECO:0000313" key="2">
    <source>
        <dbReference type="Proteomes" id="UP000008372"/>
    </source>
</evidence>
<dbReference type="EMBL" id="BAEK01000094">
    <property type="protein sequence ID" value="GAC07829.1"/>
    <property type="molecule type" value="Genomic_DNA"/>
</dbReference>
<protein>
    <submittedName>
        <fullName evidence="1">Uncharacterized protein</fullName>
    </submittedName>
</protein>
<sequence length="158" mass="17616">MTTSLLSSLKVTARPAIEPKLPIIGKRMKLIEKLEQQQEMATCMLEGKPFEAYREKMVKDPVTGERTKQRRAVSVKPWYYDSDGHYFLEVKVNNKPIDIQEGKPAIDVGDKAVLPKTIETIIHAVEKGELDTFILAKVTPAKKAPQARPIASKSAGKS</sequence>
<dbReference type="Proteomes" id="UP000008372">
    <property type="component" value="Unassembled WGS sequence"/>
</dbReference>
<keyword evidence="2" id="KW-1185">Reference proteome</keyword>